<gene>
    <name evidence="2" type="ORF">SAMN04489732_13129</name>
</gene>
<proteinExistence type="predicted"/>
<protein>
    <submittedName>
        <fullName evidence="2">Uncharacterized protein</fullName>
    </submittedName>
</protein>
<evidence type="ECO:0000313" key="2">
    <source>
        <dbReference type="EMBL" id="SEP53790.1"/>
    </source>
</evidence>
<dbReference type="Proteomes" id="UP000198582">
    <property type="component" value="Unassembled WGS sequence"/>
</dbReference>
<dbReference type="EMBL" id="FOEF01000031">
    <property type="protein sequence ID" value="SEP53790.1"/>
    <property type="molecule type" value="Genomic_DNA"/>
</dbReference>
<keyword evidence="1" id="KW-0732">Signal</keyword>
<accession>A0A1H8YNN8</accession>
<dbReference type="PROSITE" id="PS51257">
    <property type="entry name" value="PROKAR_LIPOPROTEIN"/>
    <property type="match status" value="1"/>
</dbReference>
<feature type="signal peptide" evidence="1">
    <location>
        <begin position="1"/>
        <end position="19"/>
    </location>
</feature>
<dbReference type="AlphaFoldDB" id="A0A1H8YNN8"/>
<feature type="chain" id="PRO_5038434097" evidence="1">
    <location>
        <begin position="20"/>
        <end position="189"/>
    </location>
</feature>
<organism evidence="2 3">
    <name type="scientific">Amycolatopsis saalfeldensis</name>
    <dbReference type="NCBI Taxonomy" id="394193"/>
    <lineage>
        <taxon>Bacteria</taxon>
        <taxon>Bacillati</taxon>
        <taxon>Actinomycetota</taxon>
        <taxon>Actinomycetes</taxon>
        <taxon>Pseudonocardiales</taxon>
        <taxon>Pseudonocardiaceae</taxon>
        <taxon>Amycolatopsis</taxon>
    </lineage>
</organism>
<name>A0A1H8YNN8_9PSEU</name>
<keyword evidence="3" id="KW-1185">Reference proteome</keyword>
<evidence type="ECO:0000313" key="3">
    <source>
        <dbReference type="Proteomes" id="UP000198582"/>
    </source>
</evidence>
<sequence length="189" mass="20721">MNRIRRPVVGLMITAAALAGCSNTPVPSAAPPSPSVVSSSWIPAPEQTIAENALQVYRQYWQLSEEAEASPGSQDWRTSFAHLMADPALTTFVDELAKLASIPAHSTGGYRRSPKVQSVATAEPARVVIVDYLDASANHLVSERLGEAGKNLDNPAQPHRYLLEAEVVRYPAPYRWLVQIIRLCWEQTC</sequence>
<dbReference type="RefSeq" id="WP_245787773.1">
    <property type="nucleotide sequence ID" value="NZ_FOEF01000031.1"/>
</dbReference>
<dbReference type="STRING" id="394193.SAMN04489732_13129"/>
<reference evidence="2 3" key="1">
    <citation type="submission" date="2016-10" db="EMBL/GenBank/DDBJ databases">
        <authorList>
            <person name="de Groot N.N."/>
        </authorList>
    </citation>
    <scope>NUCLEOTIDE SEQUENCE [LARGE SCALE GENOMIC DNA]</scope>
    <source>
        <strain evidence="2 3">DSM 44993</strain>
    </source>
</reference>
<evidence type="ECO:0000256" key="1">
    <source>
        <dbReference type="SAM" id="SignalP"/>
    </source>
</evidence>